<dbReference type="OrthoDB" id="4793549at2"/>
<dbReference type="GO" id="GO:0016740">
    <property type="term" value="F:transferase activity"/>
    <property type="evidence" value="ECO:0007669"/>
    <property type="project" value="UniProtKB-KW"/>
</dbReference>
<keyword evidence="4" id="KW-1185">Reference proteome</keyword>
<gene>
    <name evidence="3" type="ORF">FH969_05830</name>
</gene>
<keyword evidence="2" id="KW-0812">Transmembrane</keyword>
<proteinExistence type="predicted"/>
<protein>
    <submittedName>
        <fullName evidence="3">Glycosyltransferase</fullName>
    </submittedName>
</protein>
<keyword evidence="3" id="KW-0808">Transferase</keyword>
<evidence type="ECO:0000256" key="2">
    <source>
        <dbReference type="SAM" id="Phobius"/>
    </source>
</evidence>
<feature type="compositionally biased region" description="Basic and acidic residues" evidence="1">
    <location>
        <begin position="10"/>
        <end position="30"/>
    </location>
</feature>
<keyword evidence="2" id="KW-1133">Transmembrane helix</keyword>
<organism evidence="3 4">
    <name type="scientific">Miniimonas arenae</name>
    <dbReference type="NCBI Taxonomy" id="676201"/>
    <lineage>
        <taxon>Bacteria</taxon>
        <taxon>Bacillati</taxon>
        <taxon>Actinomycetota</taxon>
        <taxon>Actinomycetes</taxon>
        <taxon>Micrococcales</taxon>
        <taxon>Beutenbergiaceae</taxon>
        <taxon>Miniimonas</taxon>
    </lineage>
</organism>
<comment type="caution">
    <text evidence="3">The sequence shown here is derived from an EMBL/GenBank/DDBJ whole genome shotgun (WGS) entry which is preliminary data.</text>
</comment>
<name>A0A5C5BDF5_9MICO</name>
<dbReference type="AlphaFoldDB" id="A0A5C5BDF5"/>
<dbReference type="RefSeq" id="WP_108719410.1">
    <property type="nucleotide sequence ID" value="NZ_VENP01000015.1"/>
</dbReference>
<accession>A0A5C5BDF5</accession>
<feature type="region of interest" description="Disordered" evidence="1">
    <location>
        <begin position="1"/>
        <end position="30"/>
    </location>
</feature>
<evidence type="ECO:0000256" key="1">
    <source>
        <dbReference type="SAM" id="MobiDB-lite"/>
    </source>
</evidence>
<sequence length="170" mass="17160">MSAPVRSRGHASDHHADDQHAPDEQHTPDGERGGILVLTLGALAVAAALIVTIAVASAVYLDRRDLLALADATAADAAAAIDTDSYYGGEITLTDDAVRAAARDFLASAPAGVTDAPGLAVADPTGAIDATTAEVTLVAFSRPAWLPWALAPWSDGIALRVTVTARGGGG</sequence>
<dbReference type="Proteomes" id="UP000313849">
    <property type="component" value="Unassembled WGS sequence"/>
</dbReference>
<keyword evidence="2" id="KW-0472">Membrane</keyword>
<evidence type="ECO:0000313" key="4">
    <source>
        <dbReference type="Proteomes" id="UP000313849"/>
    </source>
</evidence>
<dbReference type="EMBL" id="VENP01000015">
    <property type="protein sequence ID" value="TNU75814.1"/>
    <property type="molecule type" value="Genomic_DNA"/>
</dbReference>
<reference evidence="3 4" key="1">
    <citation type="submission" date="2019-06" db="EMBL/GenBank/DDBJ databases">
        <title>Draft genome sequence of Miniimonas arenae KCTC 19750T isolated from sea sand.</title>
        <authorList>
            <person name="Park S.-J."/>
        </authorList>
    </citation>
    <scope>NUCLEOTIDE SEQUENCE [LARGE SCALE GENOMIC DNA]</scope>
    <source>
        <strain evidence="3 4">KCTC 19750</strain>
    </source>
</reference>
<feature type="transmembrane region" description="Helical" evidence="2">
    <location>
        <begin position="35"/>
        <end position="61"/>
    </location>
</feature>
<evidence type="ECO:0000313" key="3">
    <source>
        <dbReference type="EMBL" id="TNU75814.1"/>
    </source>
</evidence>